<evidence type="ECO:0000313" key="2">
    <source>
        <dbReference type="EMBL" id="KDQ20382.1"/>
    </source>
</evidence>
<dbReference type="AlphaFoldDB" id="A0A067N8F9"/>
<dbReference type="OrthoDB" id="432234at2759"/>
<protein>
    <submittedName>
        <fullName evidence="2">Uncharacterized protein</fullName>
    </submittedName>
</protein>
<evidence type="ECO:0000313" key="3">
    <source>
        <dbReference type="Proteomes" id="UP000027195"/>
    </source>
</evidence>
<feature type="region of interest" description="Disordered" evidence="1">
    <location>
        <begin position="175"/>
        <end position="222"/>
    </location>
</feature>
<reference evidence="3" key="1">
    <citation type="journal article" date="2014" name="Proc. Natl. Acad. Sci. U.S.A.">
        <title>Extensive sampling of basidiomycete genomes demonstrates inadequacy of the white-rot/brown-rot paradigm for wood decay fungi.</title>
        <authorList>
            <person name="Riley R."/>
            <person name="Salamov A.A."/>
            <person name="Brown D.W."/>
            <person name="Nagy L.G."/>
            <person name="Floudas D."/>
            <person name="Held B.W."/>
            <person name="Levasseur A."/>
            <person name="Lombard V."/>
            <person name="Morin E."/>
            <person name="Otillar R."/>
            <person name="Lindquist E.A."/>
            <person name="Sun H."/>
            <person name="LaButti K.M."/>
            <person name="Schmutz J."/>
            <person name="Jabbour D."/>
            <person name="Luo H."/>
            <person name="Baker S.E."/>
            <person name="Pisabarro A.G."/>
            <person name="Walton J.D."/>
            <person name="Blanchette R.A."/>
            <person name="Henrissat B."/>
            <person name="Martin F."/>
            <person name="Cullen D."/>
            <person name="Hibbett D.S."/>
            <person name="Grigoriev I.V."/>
        </authorList>
    </citation>
    <scope>NUCLEOTIDE SEQUENCE [LARGE SCALE GENOMIC DNA]</scope>
    <source>
        <strain evidence="3">FD-172 SS1</strain>
    </source>
</reference>
<gene>
    <name evidence="2" type="ORF">BOTBODRAFT_305633</name>
</gene>
<feature type="compositionally biased region" description="Polar residues" evidence="1">
    <location>
        <begin position="201"/>
        <end position="215"/>
    </location>
</feature>
<name>A0A067N8F9_BOTB1</name>
<dbReference type="Proteomes" id="UP000027195">
    <property type="component" value="Unassembled WGS sequence"/>
</dbReference>
<dbReference type="EMBL" id="KL198017">
    <property type="protein sequence ID" value="KDQ20382.1"/>
    <property type="molecule type" value="Genomic_DNA"/>
</dbReference>
<proteinExistence type="predicted"/>
<organism evidence="2 3">
    <name type="scientific">Botryobasidium botryosum (strain FD-172 SS1)</name>
    <dbReference type="NCBI Taxonomy" id="930990"/>
    <lineage>
        <taxon>Eukaryota</taxon>
        <taxon>Fungi</taxon>
        <taxon>Dikarya</taxon>
        <taxon>Basidiomycota</taxon>
        <taxon>Agaricomycotina</taxon>
        <taxon>Agaricomycetes</taxon>
        <taxon>Cantharellales</taxon>
        <taxon>Botryobasidiaceae</taxon>
        <taxon>Botryobasidium</taxon>
    </lineage>
</organism>
<keyword evidence="3" id="KW-1185">Reference proteome</keyword>
<evidence type="ECO:0000256" key="1">
    <source>
        <dbReference type="SAM" id="MobiDB-lite"/>
    </source>
</evidence>
<dbReference type="InParanoid" id="A0A067N8F9"/>
<sequence>MLIQNIVQGKLVNGSTGIIVDFLTLEEVGEDVYVPEYAEKAAYEFLGASRNDNVGTQVSDMNPPSGIDEDISMEDAMENDSANSSQDTDIQHPPNNQPIFISRKWPVVDFEPFGKVFLPPLNFSVVNVFGGLEALRIQVRISSSDDKISSCTVNPLRPGSPHPCLGNFYSQEPGPNFVQGKSRPGQSVRKGTSVRRAIPSPDSSWATSDKLQSGKSYGPPASSCVVQDAEICYRSKFRRA</sequence>
<accession>A0A067N8F9</accession>
<dbReference type="HOGENOM" id="CLU_1156209_0_0_1"/>